<keyword evidence="1 5" id="KW-0436">Ligase</keyword>
<dbReference type="InterPro" id="IPR035434">
    <property type="entry name" value="GCL_bact_plant"/>
</dbReference>
<evidence type="ECO:0000256" key="2">
    <source>
        <dbReference type="ARBA" id="ARBA00022741"/>
    </source>
</evidence>
<dbReference type="Pfam" id="PF04107">
    <property type="entry name" value="GCS2"/>
    <property type="match status" value="1"/>
</dbReference>
<dbReference type="GO" id="GO:0006750">
    <property type="term" value="P:glutathione biosynthetic process"/>
    <property type="evidence" value="ECO:0007669"/>
    <property type="project" value="UniProtKB-UniRule"/>
</dbReference>
<dbReference type="InterPro" id="IPR006336">
    <property type="entry name" value="GCS2"/>
</dbReference>
<sequence length="412" mass="43952">MATFSRDNPMSDGVLRHLAQAAEHISGICFKTGPPRRIGVELEWTVHRSDAPAAYLRAAHLRTALGTHAPPALGNPHPGEPLPGGGAVTVEPGGQLEISSAPAGSLTELHASLSADHAHLSALLARSGLVLGDSGLDPYRSPRRMLHTPRYAAMQRSFDAAGRHGRTMMCSTAGLQVCLDAGTEQQLPRRWAALHEMGPPLLAAFATSGRHAGRDTGWASARMATWYGIDPRRTAPVRTPGDPAAGWAEYALAAPLLCVRRGDRAWDVPAEVTFADWIGGALGEPPRRDDLDYHLSTLFPPVRPRGYLEVRYLDAQPGTEWIAPVAVVAALLADDPTTDAARGVAAATAGQWLIAARAGLADPAIRRTATGLLDLACRNLDHTGLPPAVRDVVTDIVDRRLHRAGLRKDAHR</sequence>
<evidence type="ECO:0000256" key="3">
    <source>
        <dbReference type="ARBA" id="ARBA00022840"/>
    </source>
</evidence>
<dbReference type="GO" id="GO:0005524">
    <property type="term" value="F:ATP binding"/>
    <property type="evidence" value="ECO:0007669"/>
    <property type="project" value="UniProtKB-UniRule"/>
</dbReference>
<dbReference type="GO" id="GO:0052699">
    <property type="term" value="P:ergothioneine biosynthetic process"/>
    <property type="evidence" value="ECO:0007669"/>
    <property type="project" value="UniProtKB-UniRule"/>
</dbReference>
<accession>A0A919JFC3</accession>
<proteinExistence type="inferred from homology"/>
<comment type="caution">
    <text evidence="7">The sequence shown here is derived from an EMBL/GenBank/DDBJ whole genome shotgun (WGS) entry which is preliminary data.</text>
</comment>
<comment type="similarity">
    <text evidence="5 6">Belongs to the glutamate--cysteine ligase type 2 family. EgtA subfamily.</text>
</comment>
<dbReference type="PANTHER" id="PTHR34378">
    <property type="entry name" value="GLUTAMATE--CYSTEINE LIGASE, CHLOROPLASTIC"/>
    <property type="match status" value="1"/>
</dbReference>
<organism evidence="7 8">
    <name type="scientific">Actinoplanes nipponensis</name>
    <dbReference type="NCBI Taxonomy" id="135950"/>
    <lineage>
        <taxon>Bacteria</taxon>
        <taxon>Bacillati</taxon>
        <taxon>Actinomycetota</taxon>
        <taxon>Actinomycetes</taxon>
        <taxon>Micromonosporales</taxon>
        <taxon>Micromonosporaceae</taxon>
        <taxon>Actinoplanes</taxon>
    </lineage>
</organism>
<evidence type="ECO:0000256" key="1">
    <source>
        <dbReference type="ARBA" id="ARBA00022598"/>
    </source>
</evidence>
<dbReference type="EC" id="6.3.2.2" evidence="5"/>
<dbReference type="EMBL" id="BOMQ01000043">
    <property type="protein sequence ID" value="GIE49979.1"/>
    <property type="molecule type" value="Genomic_DNA"/>
</dbReference>
<keyword evidence="2 5" id="KW-0547">Nucleotide-binding</keyword>
<evidence type="ECO:0000256" key="5">
    <source>
        <dbReference type="HAMAP-Rule" id="MF_02034"/>
    </source>
</evidence>
<dbReference type="HAMAP" id="MF_02034">
    <property type="entry name" value="EgtA"/>
    <property type="match status" value="1"/>
</dbReference>
<dbReference type="InterPro" id="IPR014746">
    <property type="entry name" value="Gln_synth/guanido_kin_cat_dom"/>
</dbReference>
<dbReference type="NCBIfam" id="TIGR03444">
    <property type="entry name" value="EgtA_Cys_ligase"/>
    <property type="match status" value="1"/>
</dbReference>
<dbReference type="GO" id="GO:0004357">
    <property type="term" value="F:glutamate-cysteine ligase activity"/>
    <property type="evidence" value="ECO:0007669"/>
    <property type="project" value="UniProtKB-UniRule"/>
</dbReference>
<evidence type="ECO:0000256" key="4">
    <source>
        <dbReference type="ARBA" id="ARBA00048819"/>
    </source>
</evidence>
<dbReference type="Proteomes" id="UP000647172">
    <property type="component" value="Unassembled WGS sequence"/>
</dbReference>
<dbReference type="Gene3D" id="3.30.590.20">
    <property type="match status" value="1"/>
</dbReference>
<comment type="pathway">
    <text evidence="5">Amino-acid biosynthesis; ergothioneine biosynthesis.</text>
</comment>
<comment type="function">
    <text evidence="5">Catalyzes the synthesis of gamma-glutamylcysteine (gamma-GC). This compound is used as substrate for the biosynthesis of the low-molecular thiol compound ergothioneine.</text>
</comment>
<dbReference type="PANTHER" id="PTHR34378:SF1">
    <property type="entry name" value="GLUTAMATE--CYSTEINE LIGASE, CHLOROPLASTIC"/>
    <property type="match status" value="1"/>
</dbReference>
<dbReference type="RefSeq" id="WP_239130124.1">
    <property type="nucleotide sequence ID" value="NZ_BAAAYJ010000107.1"/>
</dbReference>
<protein>
    <recommendedName>
        <fullName evidence="5">Glutamate--cysteine ligase EgtA</fullName>
        <ecNumber evidence="5">6.3.2.2</ecNumber>
    </recommendedName>
    <alternativeName>
        <fullName evidence="5">Gamma-glutamylcysteine synthase</fullName>
        <shortName evidence="5">GCS</shortName>
        <shortName evidence="5">Gamma-ECS</shortName>
    </alternativeName>
</protein>
<dbReference type="InterPro" id="IPR017809">
    <property type="entry name" value="EgtA_Actinobacteria"/>
</dbReference>
<evidence type="ECO:0000313" key="8">
    <source>
        <dbReference type="Proteomes" id="UP000647172"/>
    </source>
</evidence>
<comment type="catalytic activity">
    <reaction evidence="4 5 6">
        <text>L-cysteine + L-glutamate + ATP = gamma-L-glutamyl-L-cysteine + ADP + phosphate + H(+)</text>
        <dbReference type="Rhea" id="RHEA:13285"/>
        <dbReference type="ChEBI" id="CHEBI:15378"/>
        <dbReference type="ChEBI" id="CHEBI:29985"/>
        <dbReference type="ChEBI" id="CHEBI:30616"/>
        <dbReference type="ChEBI" id="CHEBI:35235"/>
        <dbReference type="ChEBI" id="CHEBI:43474"/>
        <dbReference type="ChEBI" id="CHEBI:58173"/>
        <dbReference type="ChEBI" id="CHEBI:456216"/>
        <dbReference type="EC" id="6.3.2.2"/>
    </reaction>
</comment>
<name>A0A919JFC3_9ACTN</name>
<reference evidence="7" key="1">
    <citation type="submission" date="2021-01" db="EMBL/GenBank/DDBJ databases">
        <title>Whole genome shotgun sequence of Actinoplanes nipponensis NBRC 14063.</title>
        <authorList>
            <person name="Komaki H."/>
            <person name="Tamura T."/>
        </authorList>
    </citation>
    <scope>NUCLEOTIDE SEQUENCE</scope>
    <source>
        <strain evidence="7">NBRC 14063</strain>
    </source>
</reference>
<gene>
    <name evidence="7" type="primary">gshA</name>
    <name evidence="5" type="synonym">egtA</name>
    <name evidence="7" type="ORF">Ani05nite_35130</name>
</gene>
<dbReference type="PIRSF" id="PIRSF017901">
    <property type="entry name" value="GCL"/>
    <property type="match status" value="1"/>
</dbReference>
<keyword evidence="3 5" id="KW-0067">ATP-binding</keyword>
<evidence type="ECO:0000313" key="7">
    <source>
        <dbReference type="EMBL" id="GIE49979.1"/>
    </source>
</evidence>
<dbReference type="SUPFAM" id="SSF55931">
    <property type="entry name" value="Glutamine synthetase/guanido kinase"/>
    <property type="match status" value="1"/>
</dbReference>
<keyword evidence="8" id="KW-1185">Reference proteome</keyword>
<evidence type="ECO:0000256" key="6">
    <source>
        <dbReference type="PIRNR" id="PIRNR017901"/>
    </source>
</evidence>
<dbReference type="AlphaFoldDB" id="A0A919JFC3"/>